<dbReference type="CDD" id="cd00009">
    <property type="entry name" value="AAA"/>
    <property type="match status" value="1"/>
</dbReference>
<evidence type="ECO:0000256" key="1">
    <source>
        <dbReference type="ARBA" id="ARBA00022614"/>
    </source>
</evidence>
<name>Q5ZCK2_ORYSJ</name>
<dbReference type="Pfam" id="PF25019">
    <property type="entry name" value="LRR_R13L1-DRL21"/>
    <property type="match status" value="1"/>
</dbReference>
<feature type="coiled-coil region" evidence="3">
    <location>
        <begin position="45"/>
        <end position="75"/>
    </location>
</feature>
<evidence type="ECO:0000259" key="6">
    <source>
        <dbReference type="SMART" id="SM00382"/>
    </source>
</evidence>
<keyword evidence="5" id="KW-0812">Transmembrane</keyword>
<dbReference type="GO" id="GO:0043531">
    <property type="term" value="F:ADP binding"/>
    <property type="evidence" value="ECO:0007669"/>
    <property type="project" value="InterPro"/>
</dbReference>
<reference evidence="7" key="1">
    <citation type="journal article" date="2002" name="Nature">
        <title>The genome sequence and structure of rice chromosome 1.</title>
        <authorList>
            <person name="Sasaki T."/>
            <person name="Matsumoto T."/>
            <person name="Yamamoto K."/>
            <person name="Sakata K."/>
            <person name="Baba T."/>
            <person name="Katayose Y."/>
            <person name="Wu J."/>
            <person name="Niimura Y."/>
            <person name="Cheng Z."/>
            <person name="Nagamura Y."/>
            <person name="Antonio B.A."/>
            <person name="Kanamori H."/>
            <person name="Hosokawa S."/>
            <person name="Masukawa M."/>
            <person name="Arikawa K."/>
            <person name="Chiden Y."/>
            <person name="Hayashi M."/>
            <person name="Okamoto M."/>
            <person name="Ando T."/>
            <person name="Aoki H."/>
            <person name="Arita K."/>
            <person name="Hamada M."/>
            <person name="Harada C."/>
            <person name="Hijishita S."/>
            <person name="Honda M."/>
            <person name="Ichikawa Y."/>
            <person name="Idonuma A."/>
            <person name="Iijima M."/>
            <person name="Ikeda M."/>
            <person name="Ikeno M."/>
            <person name="Itoh S."/>
            <person name="Itoh T."/>
            <person name="Itoh Y."/>
            <person name="Itoh Y."/>
            <person name="Iwabuchi A."/>
            <person name="Kamiya K."/>
            <person name="Karasawa W."/>
            <person name="Katagiri S."/>
            <person name="Kikuta A."/>
            <person name="Kobayashi N."/>
            <person name="Kono I."/>
            <person name="Machita K."/>
            <person name="Maehara T."/>
            <person name="Mizuno H."/>
            <person name="Mizubayashi T."/>
            <person name="Mukai Y."/>
            <person name="Nagasaki H."/>
            <person name="Nakashima M."/>
            <person name="Nakama Y."/>
            <person name="Nakamichi Y."/>
            <person name="Nakamura M."/>
            <person name="Namiki N."/>
            <person name="Negishi M."/>
            <person name="Ohta I."/>
            <person name="Ono N."/>
            <person name="Saji S."/>
            <person name="Sakai K."/>
            <person name="Shibata M."/>
            <person name="Shimokawa T."/>
            <person name="Shomura A."/>
            <person name="Song J."/>
            <person name="Takazaki Y."/>
            <person name="Terasawa K."/>
            <person name="Tsuji K."/>
            <person name="Waki K."/>
            <person name="Yamagata H."/>
            <person name="Yamane H."/>
            <person name="Yoshiki S."/>
            <person name="Yoshihara R."/>
            <person name="Yukawa K."/>
            <person name="Zhong H."/>
            <person name="Iwama H."/>
            <person name="Endo T."/>
            <person name="Ito H."/>
            <person name="Hahn J.H."/>
            <person name="Kim H.I."/>
            <person name="Eun M.Y."/>
            <person name="Yano M."/>
            <person name="Jiang J."/>
            <person name="Gojobori T."/>
        </authorList>
    </citation>
    <scope>NUCLEOTIDE SEQUENCE [LARGE SCALE GENOMIC DNA]</scope>
</reference>
<dbReference type="PRINTS" id="PR00364">
    <property type="entry name" value="DISEASERSIST"/>
</dbReference>
<feature type="domain" description="AAA+ ATPase" evidence="6">
    <location>
        <begin position="341"/>
        <end position="480"/>
    </location>
</feature>
<dbReference type="SUPFAM" id="SSF52058">
    <property type="entry name" value="L domain-like"/>
    <property type="match status" value="1"/>
</dbReference>
<dbReference type="InterPro" id="IPR036388">
    <property type="entry name" value="WH-like_DNA-bd_sf"/>
</dbReference>
<gene>
    <name evidence="7" type="primary">OSJNBa0090K04.33</name>
</gene>
<dbReference type="Proteomes" id="UP000817658">
    <property type="component" value="Chromosome 1"/>
</dbReference>
<organism evidence="7">
    <name type="scientific">Oryza sativa subsp. japonica</name>
    <name type="common">Rice</name>
    <dbReference type="NCBI Taxonomy" id="39947"/>
    <lineage>
        <taxon>Eukaryota</taxon>
        <taxon>Viridiplantae</taxon>
        <taxon>Streptophyta</taxon>
        <taxon>Embryophyta</taxon>
        <taxon>Tracheophyta</taxon>
        <taxon>Spermatophyta</taxon>
        <taxon>Magnoliopsida</taxon>
        <taxon>Liliopsida</taxon>
        <taxon>Poales</taxon>
        <taxon>Poaceae</taxon>
        <taxon>BOP clade</taxon>
        <taxon>Oryzoideae</taxon>
        <taxon>Oryzeae</taxon>
        <taxon>Oryzinae</taxon>
        <taxon>Oryza</taxon>
        <taxon>Oryza sativa</taxon>
    </lineage>
</organism>
<evidence type="ECO:0000256" key="5">
    <source>
        <dbReference type="SAM" id="Phobius"/>
    </source>
</evidence>
<dbReference type="Gene3D" id="1.10.10.10">
    <property type="entry name" value="Winged helix-like DNA-binding domain superfamily/Winged helix DNA-binding domain"/>
    <property type="match status" value="1"/>
</dbReference>
<dbReference type="Pfam" id="PF13966">
    <property type="entry name" value="zf-RVT"/>
    <property type="match status" value="1"/>
</dbReference>
<keyword evidence="1" id="KW-0433">Leucine-rich repeat</keyword>
<protein>
    <submittedName>
        <fullName evidence="7">Rust resistance protein Rp1-dp8-like</fullName>
    </submittedName>
</protein>
<dbReference type="InterPro" id="IPR026960">
    <property type="entry name" value="RVT-Znf"/>
</dbReference>
<dbReference type="InterPro" id="IPR003593">
    <property type="entry name" value="AAA+_ATPase"/>
</dbReference>
<dbReference type="InterPro" id="IPR056789">
    <property type="entry name" value="LRR_R13L1-DRL21"/>
</dbReference>
<feature type="region of interest" description="Disordered" evidence="4">
    <location>
        <begin position="174"/>
        <end position="206"/>
    </location>
</feature>
<evidence type="ECO:0000313" key="7">
    <source>
        <dbReference type="EMBL" id="BAD52836.1"/>
    </source>
</evidence>
<sequence>MANPWRIAAVGWGVTVVGWLIAPIMNLLVNKFVSYIGFNASRKLRELEIHTLPKLEDMLRELEEQRMQKEAEDDRSAVKKLEQPCEELRSALYEAEDILDLIDYHQIKNKVNDCDDDINWLHYLQDAVGACIKLCTSKSAALFPISRPPPDSTDPNCSSKSAALLPISRSPLDTPAPDPNCSSSKSASAAPLPISRPPPDTTDPFPLEGVDIVPSLQRVRSFYQLACFYRNWSYEVMGITNYKGSDSFLTICAKRKLRKRIEAIEEILNDWKHLCTESHQSHLSNQERSSRWNTISSNYRQSIKPVTKPTVFGRDEEREVIHRILREGPDDHAASSSNSKCYRVICIHGIAGSGKTTLAQYVCDYEKEDKDKYFDPIILIHVSETLRADYIFHDMLEEITENRHSSITDRRELQNKLKKELRGKRFLLVLDDVNDKNDQEQRDLLSPLDVGKRGSRILVTARRTDVALRANRYIQISDLDKEIYFSMFMHYALEGTSFDDRDFIPLGRKIAEKLQRSPIAAVIVGVRLKQNPDITYWRATSNLDVLNSTTGALLWSYQQLDMDVRRCFEFYSIFPRRYELERERLISMWIAQGLVKTTNAREEDMEDVGELYFHELQVCSFLQLKRKVNSDTSSGEYFTAHDSLYDVAKMVAGSDRVEIKKGIVQHISKYVRHVCIMFYDEVFPEQILELANLRTLIMCYSIKEMSKNDFERVLMRLRKLRVVYLDLQDMRTVPACIGELKHLRYLGISPSLNYNDITLPAEFAKLYHLHEFSVTPFVNLQFSSPAKMGNLVNLRYMHTWKGLDIPNIGRLKSLRNLFRFTVRKEKGYEIHQLEYLNNLRGRMFIDCLDNIRSKEEAVRARLADKRHITDLTLSWGGDERSASRTAPVTEMSSGPELQMQAEVLEELHPPAWITSLCIREYNGTTYPSWLSVKGVVQQGEFPAALQILMFWSCKGSNNPPMIGERFGLLHHLSITDCSWNSLPANLDCLTKLDILTIQECPNIQSLPTLPQSLVNIVVFQCNRFLTESCRIRGHPNWQKIRHIPVGTSLVNWQGVCKLKTGSEGLGILNLEKFARALRLRWLWQEWKSPEKAWVGSGTPCDDTDKLLFAAATSITIGNGATVSFWESAWWQERRMKDVAPLVYAVSKKKNSTLQHALQSDQWLLDLGFPADVGWTTELIDQLVTVWTAIQTIELTEHEDDQISWKLTSHGQYTATSAYNAQLLGTTANNLIWKPWALRKCKTFAWLVIQNRVWTSDRLSTRGWPNGSICPLCRRVQETALHLLAGCRYTKRIWATLAEWTACNNIHPNHWWQVSSVLEWWDQTTSVKEAPKKALRSLTFLVVWEIWNERNRRTFQHKELPPSGLLTKIKDEAKI</sequence>
<evidence type="ECO:0000256" key="2">
    <source>
        <dbReference type="ARBA" id="ARBA00022821"/>
    </source>
</evidence>
<dbReference type="SUPFAM" id="SSF52540">
    <property type="entry name" value="P-loop containing nucleoside triphosphate hydrolases"/>
    <property type="match status" value="1"/>
</dbReference>
<dbReference type="Pfam" id="PF00931">
    <property type="entry name" value="NB-ARC"/>
    <property type="match status" value="1"/>
</dbReference>
<accession>Q5ZCK2</accession>
<dbReference type="PANTHER" id="PTHR36766">
    <property type="entry name" value="PLANT BROAD-SPECTRUM MILDEW RESISTANCE PROTEIN RPW8"/>
    <property type="match status" value="1"/>
</dbReference>
<dbReference type="GO" id="GO:0006952">
    <property type="term" value="P:defense response"/>
    <property type="evidence" value="ECO:0007669"/>
    <property type="project" value="UniProtKB-KW"/>
</dbReference>
<dbReference type="EMBL" id="AP003216">
    <property type="protein sequence ID" value="BAD52836.1"/>
    <property type="molecule type" value="Genomic_DNA"/>
</dbReference>
<evidence type="ECO:0000256" key="4">
    <source>
        <dbReference type="SAM" id="MobiDB-lite"/>
    </source>
</evidence>
<dbReference type="InterPro" id="IPR058922">
    <property type="entry name" value="WHD_DRP"/>
</dbReference>
<dbReference type="InterPro" id="IPR002182">
    <property type="entry name" value="NB-ARC"/>
</dbReference>
<keyword evidence="5" id="KW-0472">Membrane</keyword>
<dbReference type="InterPro" id="IPR032675">
    <property type="entry name" value="LRR_dom_sf"/>
</dbReference>
<feature type="transmembrane region" description="Helical" evidence="5">
    <location>
        <begin position="7"/>
        <end position="29"/>
    </location>
</feature>
<dbReference type="InterPro" id="IPR027417">
    <property type="entry name" value="P-loop_NTPase"/>
</dbReference>
<dbReference type="SMART" id="SM00382">
    <property type="entry name" value="AAA"/>
    <property type="match status" value="1"/>
</dbReference>
<dbReference type="Pfam" id="PF23559">
    <property type="entry name" value="WHD_DRP"/>
    <property type="match status" value="1"/>
</dbReference>
<dbReference type="PANTHER" id="PTHR36766:SF64">
    <property type="entry name" value="OS12G0206100 PROTEIN"/>
    <property type="match status" value="1"/>
</dbReference>
<dbReference type="Gene3D" id="3.40.50.300">
    <property type="entry name" value="P-loop containing nucleotide triphosphate hydrolases"/>
    <property type="match status" value="1"/>
</dbReference>
<proteinExistence type="predicted"/>
<evidence type="ECO:0000256" key="3">
    <source>
        <dbReference type="SAM" id="Coils"/>
    </source>
</evidence>
<keyword evidence="2" id="KW-0611">Plant defense</keyword>
<dbReference type="Gene3D" id="3.80.10.10">
    <property type="entry name" value="Ribonuclease Inhibitor"/>
    <property type="match status" value="1"/>
</dbReference>
<keyword evidence="3" id="KW-0175">Coiled coil</keyword>
<keyword evidence="5" id="KW-1133">Transmembrane helix</keyword>